<keyword evidence="2" id="KW-1185">Reference proteome</keyword>
<organism evidence="1 2">
    <name type="scientific">Aquilutibacter rugosus</name>
    <dbReference type="NCBI Taxonomy" id="3115820"/>
    <lineage>
        <taxon>Bacteria</taxon>
        <taxon>Pseudomonadati</taxon>
        <taxon>Pseudomonadota</taxon>
        <taxon>Gammaproteobacteria</taxon>
        <taxon>Lysobacterales</taxon>
        <taxon>Lysobacteraceae</taxon>
        <taxon>Aquilutibacter</taxon>
    </lineage>
</organism>
<name>A0ABU7V266_9GAMM</name>
<comment type="caution">
    <text evidence="1">The sequence shown here is derived from an EMBL/GenBank/DDBJ whole genome shotgun (WGS) entry which is preliminary data.</text>
</comment>
<reference evidence="1 2" key="1">
    <citation type="submission" date="2024-01" db="EMBL/GenBank/DDBJ databases">
        <title>Novel species of the genus Luteimonas isolated from rivers.</title>
        <authorList>
            <person name="Lu H."/>
        </authorList>
    </citation>
    <scope>NUCLEOTIDE SEQUENCE [LARGE SCALE GENOMIC DNA]</scope>
    <source>
        <strain evidence="1 2">FXH3W</strain>
    </source>
</reference>
<sequence length="52" mass="5465">MKSIETPNNPLCLVLTDLHGAPQLVAGIYGSAKVRKGPENVAVTSDGVRHPL</sequence>
<protein>
    <submittedName>
        <fullName evidence="1">Uncharacterized protein</fullName>
    </submittedName>
</protein>
<gene>
    <name evidence="1" type="ORF">V3390_09210</name>
</gene>
<evidence type="ECO:0000313" key="1">
    <source>
        <dbReference type="EMBL" id="MEF2156398.1"/>
    </source>
</evidence>
<accession>A0ABU7V266</accession>
<evidence type="ECO:0000313" key="2">
    <source>
        <dbReference type="Proteomes" id="UP001356170"/>
    </source>
</evidence>
<dbReference type="Proteomes" id="UP001356170">
    <property type="component" value="Unassembled WGS sequence"/>
</dbReference>
<dbReference type="EMBL" id="JAZHBO010000002">
    <property type="protein sequence ID" value="MEF2156398.1"/>
    <property type="molecule type" value="Genomic_DNA"/>
</dbReference>
<proteinExistence type="predicted"/>
<dbReference type="RefSeq" id="WP_331704188.1">
    <property type="nucleotide sequence ID" value="NZ_JAZHBO010000002.1"/>
</dbReference>